<accession>A0A6J6JLI3</accession>
<dbReference type="AlphaFoldDB" id="A0A6J6JLI3"/>
<feature type="transmembrane region" description="Helical" evidence="1">
    <location>
        <begin position="172"/>
        <end position="191"/>
    </location>
</feature>
<keyword evidence="1" id="KW-0472">Membrane</keyword>
<evidence type="ECO:0000256" key="1">
    <source>
        <dbReference type="SAM" id="Phobius"/>
    </source>
</evidence>
<keyword evidence="1" id="KW-0812">Transmembrane</keyword>
<dbReference type="PANTHER" id="PTHR40078:SF1">
    <property type="entry name" value="INTEGRAL MEMBRANE PROTEIN"/>
    <property type="match status" value="1"/>
</dbReference>
<organism evidence="2">
    <name type="scientific">freshwater metagenome</name>
    <dbReference type="NCBI Taxonomy" id="449393"/>
    <lineage>
        <taxon>unclassified sequences</taxon>
        <taxon>metagenomes</taxon>
        <taxon>ecological metagenomes</taxon>
    </lineage>
</organism>
<dbReference type="Pfam" id="PF19700">
    <property type="entry name" value="DUF6198"/>
    <property type="match status" value="1"/>
</dbReference>
<name>A0A6J6JLI3_9ZZZZ</name>
<gene>
    <name evidence="2" type="ORF">UFOPK2001_00983</name>
</gene>
<feature type="transmembrane region" description="Helical" evidence="1">
    <location>
        <begin position="12"/>
        <end position="31"/>
    </location>
</feature>
<sequence length="199" mass="22038">MNLDMIRRLLRLNIGLLIYGLALSMVINAKIGVPPWDVFAQGISLQLNTSYGVASIIVSVIVLLFWIPLKVKPGIGSIMNAILIGLWADFWSQYLPKMDSYWGNLAMFLLGTCTLALATGLYITSNLGSGPRDGLILGLTKRLGWKVWQVRTSIEVLVLSVGWLMGGQVREGTLIFALTIGYLMQISLRFFKYKPVATK</sequence>
<dbReference type="InterPro" id="IPR038750">
    <property type="entry name" value="YczE/YyaS-like"/>
</dbReference>
<dbReference type="EMBL" id="CAEZVN010000114">
    <property type="protein sequence ID" value="CAB4638241.1"/>
    <property type="molecule type" value="Genomic_DNA"/>
</dbReference>
<proteinExistence type="predicted"/>
<dbReference type="PANTHER" id="PTHR40078">
    <property type="entry name" value="INTEGRAL MEMBRANE PROTEIN-RELATED"/>
    <property type="match status" value="1"/>
</dbReference>
<feature type="transmembrane region" description="Helical" evidence="1">
    <location>
        <begin position="51"/>
        <end position="69"/>
    </location>
</feature>
<feature type="transmembrane region" description="Helical" evidence="1">
    <location>
        <begin position="101"/>
        <end position="124"/>
    </location>
</feature>
<reference evidence="2" key="1">
    <citation type="submission" date="2020-05" db="EMBL/GenBank/DDBJ databases">
        <authorList>
            <person name="Chiriac C."/>
            <person name="Salcher M."/>
            <person name="Ghai R."/>
            <person name="Kavagutti S V."/>
        </authorList>
    </citation>
    <scope>NUCLEOTIDE SEQUENCE</scope>
</reference>
<evidence type="ECO:0000313" key="2">
    <source>
        <dbReference type="EMBL" id="CAB4638241.1"/>
    </source>
</evidence>
<keyword evidence="1" id="KW-1133">Transmembrane helix</keyword>
<protein>
    <submittedName>
        <fullName evidence="2">Unannotated protein</fullName>
    </submittedName>
</protein>